<dbReference type="HOGENOM" id="CLU_3294874_0_0_3"/>
<keyword evidence="2" id="KW-1185">Reference proteome</keyword>
<dbReference type="KEGG" id="pmt:PMT_2426"/>
<organism evidence="1 2">
    <name type="scientific">Prochlorococcus marinus (strain MIT 9313)</name>
    <dbReference type="NCBI Taxonomy" id="74547"/>
    <lineage>
        <taxon>Bacteria</taxon>
        <taxon>Bacillati</taxon>
        <taxon>Cyanobacteriota</taxon>
        <taxon>Cyanophyceae</taxon>
        <taxon>Synechococcales</taxon>
        <taxon>Prochlorococcaceae</taxon>
        <taxon>Prochlorococcus</taxon>
    </lineage>
</organism>
<dbReference type="Proteomes" id="UP000001423">
    <property type="component" value="Chromosome"/>
</dbReference>
<evidence type="ECO:0000313" key="1">
    <source>
        <dbReference type="EMBL" id="CAX31944.1"/>
    </source>
</evidence>
<sequence length="40" mass="4573">MCTMNLEIRGSSGSNYQACARWKLKVEGLDHFRQAKSENI</sequence>
<evidence type="ECO:0000313" key="2">
    <source>
        <dbReference type="Proteomes" id="UP000001423"/>
    </source>
</evidence>
<accession>B9ER98</accession>
<dbReference type="AlphaFoldDB" id="B9ER98"/>
<reference evidence="1 2" key="1">
    <citation type="journal article" date="2003" name="Nature">
        <title>Genome divergence in two Prochlorococcus ecotypes reflects oceanic niche differentiation.</title>
        <authorList>
            <person name="Rocap G."/>
            <person name="Larimer F.W."/>
            <person name="Lamerdin J.E."/>
            <person name="Malfatti S."/>
            <person name="Chain P."/>
            <person name="Ahlgren N.A."/>
            <person name="Arellano A."/>
            <person name="Coleman M."/>
            <person name="Hauser L."/>
            <person name="Hess W.R."/>
            <person name="Johnson Z.I."/>
            <person name="Land M.L."/>
            <person name="Lindell D."/>
            <person name="Post A.F."/>
            <person name="Regala W."/>
            <person name="Shah M."/>
            <person name="Shaw S.L."/>
            <person name="Steglich C."/>
            <person name="Sullivan M.B."/>
            <person name="Ting C.S."/>
            <person name="Tolonen A."/>
            <person name="Webb E.A."/>
            <person name="Zinser E.R."/>
            <person name="Chisholm S.W."/>
        </authorList>
    </citation>
    <scope>NUCLEOTIDE SEQUENCE [LARGE SCALE GENOMIC DNA]</scope>
    <source>
        <strain evidence="2">MIT 9313</strain>
    </source>
</reference>
<proteinExistence type="predicted"/>
<gene>
    <name evidence="1" type="ordered locus">PMT_2426</name>
</gene>
<protein>
    <submittedName>
        <fullName evidence="1">Uncharacterized protein</fullName>
    </submittedName>
</protein>
<name>B9ER98_PROMM</name>
<dbReference type="EMBL" id="BX548175">
    <property type="protein sequence ID" value="CAX31944.1"/>
    <property type="molecule type" value="Genomic_DNA"/>
</dbReference>